<gene>
    <name evidence="2" type="ORF">PGTUg99_023356</name>
</gene>
<reference evidence="2 3" key="1">
    <citation type="submission" date="2019-05" db="EMBL/GenBank/DDBJ databases">
        <title>Emergence of the Ug99 lineage of the wheat stem rust pathogen through somatic hybridization.</title>
        <authorList>
            <person name="Li F."/>
            <person name="Upadhyaya N.M."/>
            <person name="Sperschneider J."/>
            <person name="Matny O."/>
            <person name="Nguyen-Phuc H."/>
            <person name="Mago R."/>
            <person name="Raley C."/>
            <person name="Miller M.E."/>
            <person name="Silverstein K.A.T."/>
            <person name="Henningsen E."/>
            <person name="Hirsch C.D."/>
            <person name="Visser B."/>
            <person name="Pretorius Z.A."/>
            <person name="Steffenson B.J."/>
            <person name="Schwessinger B."/>
            <person name="Dodds P.N."/>
            <person name="Figueroa M."/>
        </authorList>
    </citation>
    <scope>NUCLEOTIDE SEQUENCE [LARGE SCALE GENOMIC DNA]</scope>
    <source>
        <strain evidence="2 3">Ug99</strain>
    </source>
</reference>
<dbReference type="EMBL" id="VDEP01000205">
    <property type="protein sequence ID" value="KAA1124041.1"/>
    <property type="molecule type" value="Genomic_DNA"/>
</dbReference>
<feature type="region of interest" description="Disordered" evidence="1">
    <location>
        <begin position="1"/>
        <end position="128"/>
    </location>
</feature>
<organism evidence="2 3">
    <name type="scientific">Puccinia graminis f. sp. tritici</name>
    <dbReference type="NCBI Taxonomy" id="56615"/>
    <lineage>
        <taxon>Eukaryota</taxon>
        <taxon>Fungi</taxon>
        <taxon>Dikarya</taxon>
        <taxon>Basidiomycota</taxon>
        <taxon>Pucciniomycotina</taxon>
        <taxon>Pucciniomycetes</taxon>
        <taxon>Pucciniales</taxon>
        <taxon>Pucciniaceae</taxon>
        <taxon>Puccinia</taxon>
    </lineage>
</organism>
<dbReference type="Proteomes" id="UP000325313">
    <property type="component" value="Unassembled WGS sequence"/>
</dbReference>
<evidence type="ECO:0000313" key="3">
    <source>
        <dbReference type="Proteomes" id="UP000325313"/>
    </source>
</evidence>
<evidence type="ECO:0000313" key="2">
    <source>
        <dbReference type="EMBL" id="KAA1124041.1"/>
    </source>
</evidence>
<sequence>MSTSSVPQTPSRGHSRESTNLNTPAQHSTRITTPVRNPNFVQTSGDLRKSVPQPPNPAHHRGASESQGKRSSRPRRKSQPSAASQPQKRKRRLEVDNSQADSDQAQTIMDMTQDSDKENSRVVKRRKS</sequence>
<comment type="caution">
    <text evidence="2">The sequence shown here is derived from an EMBL/GenBank/DDBJ whole genome shotgun (WGS) entry which is preliminary data.</text>
</comment>
<feature type="compositionally biased region" description="Polar residues" evidence="1">
    <location>
        <begin position="1"/>
        <end position="45"/>
    </location>
</feature>
<dbReference type="AlphaFoldDB" id="A0A5B0RDZ8"/>
<proteinExistence type="predicted"/>
<accession>A0A5B0RDZ8</accession>
<name>A0A5B0RDZ8_PUCGR</name>
<protein>
    <submittedName>
        <fullName evidence="2">Uncharacterized protein</fullName>
    </submittedName>
</protein>
<evidence type="ECO:0000256" key="1">
    <source>
        <dbReference type="SAM" id="MobiDB-lite"/>
    </source>
</evidence>
<feature type="compositionally biased region" description="Polar residues" evidence="1">
    <location>
        <begin position="96"/>
        <end position="112"/>
    </location>
</feature>